<dbReference type="Pfam" id="PF17919">
    <property type="entry name" value="RT_RNaseH_2"/>
    <property type="match status" value="1"/>
</dbReference>
<dbReference type="SUPFAM" id="SSF56672">
    <property type="entry name" value="DNA/RNA polymerases"/>
    <property type="match status" value="1"/>
</dbReference>
<name>A0A2P4YG98_9STRA</name>
<gene>
    <name evidence="2" type="ORF">PHPALM_5913</name>
</gene>
<evidence type="ECO:0000313" key="2">
    <source>
        <dbReference type="EMBL" id="POM76818.1"/>
    </source>
</evidence>
<dbReference type="AlphaFoldDB" id="A0A2P4YG98"/>
<dbReference type="InterPro" id="IPR043502">
    <property type="entry name" value="DNA/RNA_pol_sf"/>
</dbReference>
<dbReference type="PANTHER" id="PTHR33064">
    <property type="entry name" value="POL PROTEIN"/>
    <property type="match status" value="1"/>
</dbReference>
<evidence type="ECO:0000313" key="3">
    <source>
        <dbReference type="Proteomes" id="UP000237271"/>
    </source>
</evidence>
<feature type="domain" description="Reverse transcriptase/retrotransposon-derived protein RNase H-like" evidence="1">
    <location>
        <begin position="328"/>
        <end position="397"/>
    </location>
</feature>
<dbReference type="InterPro" id="IPR051320">
    <property type="entry name" value="Viral_Replic_Matur_Polypro"/>
</dbReference>
<dbReference type="PANTHER" id="PTHR33064:SF37">
    <property type="entry name" value="RIBONUCLEASE H"/>
    <property type="match status" value="1"/>
</dbReference>
<dbReference type="Gene3D" id="3.30.70.270">
    <property type="match status" value="2"/>
</dbReference>
<sequence length="405" mass="46424">MRIQVPELRHRFAGNPTESDKLYEETVLLRAELGLAQVDPFCTILREHKDVFPDEIPEELPQNKGIHHEIDLMPGTKYCVTRQWPLSREQVKAIRDFFESRRNEGQVRESKSPHSAPTFCVKKTQVGWRFFHAYYKRNDATVPAQSPIPRKDVIINSMSKSTIYSVLALRDGFYQILMHLTTLSTPRGILWEWIVLLHGLKHSPANFNRSVIHLARSFAPSHLDGKTNIEMRMVHLRKLLELMRKYKLYANMNKCIFGASEMPVLGCLAGTNGVRPDPEKVRVINEGSTPSNVKELRQFLGLATTWKTTREKSSRCRNFSKKEATWIWTSGCHQAFEAAKLGLTEAPILTGYGQDRPFHVGGDGSDFVIGCALMQLDHEGRGRVVYYQSRQLSEIIRYMTRNTLP</sequence>
<accession>A0A2P4YG98</accession>
<dbReference type="InterPro" id="IPR043128">
    <property type="entry name" value="Rev_trsase/Diguanyl_cyclase"/>
</dbReference>
<organism evidence="2 3">
    <name type="scientific">Phytophthora palmivora</name>
    <dbReference type="NCBI Taxonomy" id="4796"/>
    <lineage>
        <taxon>Eukaryota</taxon>
        <taxon>Sar</taxon>
        <taxon>Stramenopiles</taxon>
        <taxon>Oomycota</taxon>
        <taxon>Peronosporomycetes</taxon>
        <taxon>Peronosporales</taxon>
        <taxon>Peronosporaceae</taxon>
        <taxon>Phytophthora</taxon>
    </lineage>
</organism>
<keyword evidence="3" id="KW-1185">Reference proteome</keyword>
<protein>
    <submittedName>
        <fullName evidence="2">Gag/polymerase/env Polyprotein</fullName>
    </submittedName>
</protein>
<dbReference type="OrthoDB" id="113021at2759"/>
<dbReference type="Gene3D" id="3.10.10.10">
    <property type="entry name" value="HIV Type 1 Reverse Transcriptase, subunit A, domain 1"/>
    <property type="match status" value="1"/>
</dbReference>
<evidence type="ECO:0000259" key="1">
    <source>
        <dbReference type="Pfam" id="PF17919"/>
    </source>
</evidence>
<reference evidence="2 3" key="1">
    <citation type="journal article" date="2017" name="Genome Biol. Evol.">
        <title>Phytophthora megakarya and P. palmivora, closely related causal agents of cacao black pod rot, underwent increases in genome sizes and gene numbers by different mechanisms.</title>
        <authorList>
            <person name="Ali S.S."/>
            <person name="Shao J."/>
            <person name="Lary D.J."/>
            <person name="Kronmiller B."/>
            <person name="Shen D."/>
            <person name="Strem M.D."/>
            <person name="Amoako-Attah I."/>
            <person name="Akrofi A.Y."/>
            <person name="Begoude B.A."/>
            <person name="Ten Hoopen G.M."/>
            <person name="Coulibaly K."/>
            <person name="Kebe B.I."/>
            <person name="Melnick R.L."/>
            <person name="Guiltinan M.J."/>
            <person name="Tyler B.M."/>
            <person name="Meinhardt L.W."/>
            <person name="Bailey B.A."/>
        </authorList>
    </citation>
    <scope>NUCLEOTIDE SEQUENCE [LARGE SCALE GENOMIC DNA]</scope>
    <source>
        <strain evidence="3">sbr112.9</strain>
    </source>
</reference>
<proteinExistence type="predicted"/>
<dbReference type="EMBL" id="NCKW01003391">
    <property type="protein sequence ID" value="POM76818.1"/>
    <property type="molecule type" value="Genomic_DNA"/>
</dbReference>
<dbReference type="Proteomes" id="UP000237271">
    <property type="component" value="Unassembled WGS sequence"/>
</dbReference>
<comment type="caution">
    <text evidence="2">The sequence shown here is derived from an EMBL/GenBank/DDBJ whole genome shotgun (WGS) entry which is preliminary data.</text>
</comment>
<dbReference type="CDD" id="cd01647">
    <property type="entry name" value="RT_LTR"/>
    <property type="match status" value="1"/>
</dbReference>
<dbReference type="InterPro" id="IPR041577">
    <property type="entry name" value="RT_RNaseH_2"/>
</dbReference>